<dbReference type="Gene3D" id="4.10.240.10">
    <property type="entry name" value="Zn(2)-C6 fungal-type DNA-binding domain"/>
    <property type="match status" value="1"/>
</dbReference>
<evidence type="ECO:0000256" key="2">
    <source>
        <dbReference type="ARBA" id="ARBA00023242"/>
    </source>
</evidence>
<evidence type="ECO:0000256" key="1">
    <source>
        <dbReference type="ARBA" id="ARBA00004123"/>
    </source>
</evidence>
<dbReference type="SUPFAM" id="SSF57701">
    <property type="entry name" value="Zn2/Cys6 DNA-binding domain"/>
    <property type="match status" value="1"/>
</dbReference>
<comment type="subcellular location">
    <subcellularLocation>
        <location evidence="1">Nucleus</location>
    </subcellularLocation>
</comment>
<dbReference type="Proteomes" id="UP001642720">
    <property type="component" value="Unassembled WGS sequence"/>
</dbReference>
<keyword evidence="2" id="KW-0539">Nucleus</keyword>
<dbReference type="PANTHER" id="PTHR37534">
    <property type="entry name" value="TRANSCRIPTIONAL ACTIVATOR PROTEIN UGA3"/>
    <property type="match status" value="1"/>
</dbReference>
<dbReference type="InterPro" id="IPR001138">
    <property type="entry name" value="Zn2Cys6_DnaBD"/>
</dbReference>
<dbReference type="Pfam" id="PF11951">
    <property type="entry name" value="Fungal_trans_2"/>
    <property type="match status" value="1"/>
</dbReference>
<comment type="caution">
    <text evidence="4">The sequence shown here is derived from an EMBL/GenBank/DDBJ whole genome shotgun (WGS) entry which is preliminary data.</text>
</comment>
<feature type="domain" description="Zn(2)-C6 fungal-type" evidence="3">
    <location>
        <begin position="54"/>
        <end position="82"/>
    </location>
</feature>
<accession>A0ABY2H122</accession>
<protein>
    <recommendedName>
        <fullName evidence="3">Zn(2)-C6 fungal-type domain-containing protein</fullName>
    </recommendedName>
</protein>
<evidence type="ECO:0000313" key="5">
    <source>
        <dbReference type="Proteomes" id="UP001642720"/>
    </source>
</evidence>
<dbReference type="GeneID" id="300578259"/>
<evidence type="ECO:0000259" key="3">
    <source>
        <dbReference type="PROSITE" id="PS50048"/>
    </source>
</evidence>
<dbReference type="EMBL" id="PPTA01000008">
    <property type="protein sequence ID" value="TFB01928.1"/>
    <property type="molecule type" value="Genomic_DNA"/>
</dbReference>
<gene>
    <name evidence="4" type="ORF">CCMA1212_006599</name>
</gene>
<dbReference type="PROSITE" id="PS00463">
    <property type="entry name" value="ZN2_CY6_FUNGAL_1"/>
    <property type="match status" value="1"/>
</dbReference>
<dbReference type="CDD" id="cd00067">
    <property type="entry name" value="GAL4"/>
    <property type="match status" value="1"/>
</dbReference>
<dbReference type="PROSITE" id="PS50048">
    <property type="entry name" value="ZN2_CY6_FUNGAL_2"/>
    <property type="match status" value="1"/>
</dbReference>
<organism evidence="4 5">
    <name type="scientific">Trichoderma ghanense</name>
    <dbReference type="NCBI Taxonomy" id="65468"/>
    <lineage>
        <taxon>Eukaryota</taxon>
        <taxon>Fungi</taxon>
        <taxon>Dikarya</taxon>
        <taxon>Ascomycota</taxon>
        <taxon>Pezizomycotina</taxon>
        <taxon>Sordariomycetes</taxon>
        <taxon>Hypocreomycetidae</taxon>
        <taxon>Hypocreales</taxon>
        <taxon>Hypocreaceae</taxon>
        <taxon>Trichoderma</taxon>
    </lineage>
</organism>
<reference evidence="4 5" key="1">
    <citation type="submission" date="2018-01" db="EMBL/GenBank/DDBJ databases">
        <title>Genome characterization of the sugarcane-associated fungus Trichoderma ghanense CCMA-1212 and their application in lignocelulose bioconversion.</title>
        <authorList>
            <person name="Steindorff A.S."/>
            <person name="Mendes T.D."/>
            <person name="Vilela E.S.D."/>
            <person name="Rodrigues D.S."/>
            <person name="Formighieri E.F."/>
            <person name="Melo I.S."/>
            <person name="Favaro L.C.L."/>
        </authorList>
    </citation>
    <scope>NUCLEOTIDE SEQUENCE [LARGE SCALE GENOMIC DNA]</scope>
    <source>
        <strain evidence="4 5">CCMA-1212</strain>
    </source>
</reference>
<dbReference type="RefSeq" id="XP_073558129.1">
    <property type="nucleotide sequence ID" value="XM_073703809.1"/>
</dbReference>
<name>A0ABY2H122_9HYPO</name>
<keyword evidence="5" id="KW-1185">Reference proteome</keyword>
<dbReference type="Pfam" id="PF00172">
    <property type="entry name" value="Zn_clus"/>
    <property type="match status" value="1"/>
</dbReference>
<dbReference type="InterPro" id="IPR036864">
    <property type="entry name" value="Zn2-C6_fun-type_DNA-bd_sf"/>
</dbReference>
<sequence length="539" mass="61565">MQSESSFATFNFARSTNFEQLFAGRTWRSDNARDKLPWARSSDSDLEDMKAKQGCWTCKQRKIGCDRDLPVCYNCTRTGRQCLGYGLRLLWPDRHDGRRKDSGFVVYEPPENPHEASKSYGVHFLNVTHNDVASSLDPTSSNALVTKTVAKPTRALNLYPSMVGQDALFMSYYERVIAPMISTTQVQNGFRTDLVQMVLSRGDSATKALWNSMMAVAAFHHSGAEAALTYKTNAVRYLSASLTPGYETSSVDLNQTQFAASMMLCIYSVFDETDGHWTTHLDGAKYMLEGLYPEYRRQLRADFLFTWFLYHEVLACFSQPLRQANNCIDVLFLLGASNCDATVILGALGCSLETIAIIHRINKFRIAIIQKEVDPLSPKLIQQRFELEHTLHNLVQRLDPKGEAGEAPARRTRILATAELYRIGTILYLLHVIPLPGDEKAKAIYLEEVFDILDRLGVATSPWPIFMVACECQTDDQRIRILRILDLMNNVRNIGNIRVMRNLIETCWKHYDLQADSTYMHRTKWWEFIHYETAVPWFI</sequence>
<dbReference type="InterPro" id="IPR021858">
    <property type="entry name" value="Fun_TF"/>
</dbReference>
<proteinExistence type="predicted"/>
<evidence type="ECO:0000313" key="4">
    <source>
        <dbReference type="EMBL" id="TFB01928.1"/>
    </source>
</evidence>
<dbReference type="SMART" id="SM00066">
    <property type="entry name" value="GAL4"/>
    <property type="match status" value="1"/>
</dbReference>
<dbReference type="PANTHER" id="PTHR37534:SF49">
    <property type="entry name" value="LYSINE BIOSYNTHESIS REGULATORY PROTEIN LYS14"/>
    <property type="match status" value="1"/>
</dbReference>